<evidence type="ECO:0000256" key="5">
    <source>
        <dbReference type="HAMAP-Rule" id="MF_00527"/>
    </source>
</evidence>
<sequence length="201" mass="21161">MAGSADFAFLSRGAVEAAPRLLGSLLVHEAPDGLVAVRITEVEAYAGADDPASHSFRGRTARNQVMFGPPGHLYVYRSHGIHWCGNVVADQDGVAAGLLLRAGEVVEGRDLARLRRGAVAERDLTRGPGRLGQALGITGDDGGAALLDGGPLRLEPGVPVPAERLRTGPRVGVSRAADVAWRFWIDGEPSVSAYRRSPRAV</sequence>
<evidence type="ECO:0000256" key="2">
    <source>
        <dbReference type="ARBA" id="ARBA00022763"/>
    </source>
</evidence>
<proteinExistence type="inferred from homology"/>
<dbReference type="EC" id="3.2.2.-" evidence="5"/>
<dbReference type="HAMAP" id="MF_00527">
    <property type="entry name" value="3MGH"/>
    <property type="match status" value="1"/>
</dbReference>
<reference evidence="6 7" key="1">
    <citation type="journal article" date="2019" name="Int. J. Syst. Evol. Microbiol.">
        <title>The Global Catalogue of Microorganisms (GCM) 10K type strain sequencing project: providing services to taxonomists for standard genome sequencing and annotation.</title>
        <authorList>
            <consortium name="The Broad Institute Genomics Platform"/>
            <consortium name="The Broad Institute Genome Sequencing Center for Infectious Disease"/>
            <person name="Wu L."/>
            <person name="Ma J."/>
        </authorList>
    </citation>
    <scope>NUCLEOTIDE SEQUENCE [LARGE SCALE GENOMIC DNA]</scope>
    <source>
        <strain evidence="6 7">JCM 13008</strain>
    </source>
</reference>
<evidence type="ECO:0000313" key="7">
    <source>
        <dbReference type="Proteomes" id="UP001501581"/>
    </source>
</evidence>
<accession>A0ABN1TPN5</accession>
<comment type="similarity">
    <text evidence="1 5">Belongs to the DNA glycosylase MPG family.</text>
</comment>
<name>A0ABN1TPN5_9ACTN</name>
<protein>
    <recommendedName>
        <fullName evidence="5">Putative 3-methyladenine DNA glycosylase</fullName>
        <ecNumber evidence="5">3.2.2.-</ecNumber>
    </recommendedName>
</protein>
<dbReference type="PANTHER" id="PTHR10429:SF0">
    <property type="entry name" value="DNA-3-METHYLADENINE GLYCOSYLASE"/>
    <property type="match status" value="1"/>
</dbReference>
<evidence type="ECO:0000256" key="4">
    <source>
        <dbReference type="ARBA" id="ARBA00023204"/>
    </source>
</evidence>
<dbReference type="InterPro" id="IPR003180">
    <property type="entry name" value="MPG"/>
</dbReference>
<evidence type="ECO:0000256" key="1">
    <source>
        <dbReference type="ARBA" id="ARBA00009232"/>
    </source>
</evidence>
<dbReference type="PANTHER" id="PTHR10429">
    <property type="entry name" value="DNA-3-METHYLADENINE GLYCOSYLASE"/>
    <property type="match status" value="1"/>
</dbReference>
<dbReference type="CDD" id="cd00540">
    <property type="entry name" value="AAG"/>
    <property type="match status" value="1"/>
</dbReference>
<dbReference type="Proteomes" id="UP001501581">
    <property type="component" value="Unassembled WGS sequence"/>
</dbReference>
<dbReference type="EMBL" id="BAAALG010000004">
    <property type="protein sequence ID" value="GAA1096957.1"/>
    <property type="molecule type" value="Genomic_DNA"/>
</dbReference>
<comment type="caution">
    <text evidence="6">The sequence shown here is derived from an EMBL/GenBank/DDBJ whole genome shotgun (WGS) entry which is preliminary data.</text>
</comment>
<dbReference type="Pfam" id="PF02245">
    <property type="entry name" value="Pur_DNA_glyco"/>
    <property type="match status" value="1"/>
</dbReference>
<dbReference type="NCBIfam" id="TIGR00567">
    <property type="entry name" value="3mg"/>
    <property type="match status" value="1"/>
</dbReference>
<evidence type="ECO:0000256" key="3">
    <source>
        <dbReference type="ARBA" id="ARBA00022801"/>
    </source>
</evidence>
<organism evidence="6 7">
    <name type="scientific">Nocardioides dubius</name>
    <dbReference type="NCBI Taxonomy" id="317019"/>
    <lineage>
        <taxon>Bacteria</taxon>
        <taxon>Bacillati</taxon>
        <taxon>Actinomycetota</taxon>
        <taxon>Actinomycetes</taxon>
        <taxon>Propionibacteriales</taxon>
        <taxon>Nocardioidaceae</taxon>
        <taxon>Nocardioides</taxon>
    </lineage>
</organism>
<keyword evidence="3 5" id="KW-0378">Hydrolase</keyword>
<evidence type="ECO:0000313" key="6">
    <source>
        <dbReference type="EMBL" id="GAA1096957.1"/>
    </source>
</evidence>
<keyword evidence="7" id="KW-1185">Reference proteome</keyword>
<dbReference type="InterPro" id="IPR011034">
    <property type="entry name" value="Formyl_transferase-like_C_sf"/>
</dbReference>
<dbReference type="NCBIfam" id="NF002003">
    <property type="entry name" value="PRK00802.1-3"/>
    <property type="match status" value="1"/>
</dbReference>
<dbReference type="SUPFAM" id="SSF50486">
    <property type="entry name" value="FMT C-terminal domain-like"/>
    <property type="match status" value="1"/>
</dbReference>
<dbReference type="InterPro" id="IPR036995">
    <property type="entry name" value="MPG_sf"/>
</dbReference>
<dbReference type="RefSeq" id="WP_343992395.1">
    <property type="nucleotide sequence ID" value="NZ_BAAALG010000004.1"/>
</dbReference>
<keyword evidence="4 5" id="KW-0234">DNA repair</keyword>
<gene>
    <name evidence="6" type="ORF">GCM10009668_12160</name>
</gene>
<dbReference type="Gene3D" id="3.10.300.10">
    <property type="entry name" value="Methylpurine-DNA glycosylase (MPG)"/>
    <property type="match status" value="1"/>
</dbReference>
<keyword evidence="2 5" id="KW-0227">DNA damage</keyword>